<dbReference type="InterPro" id="IPR013024">
    <property type="entry name" value="GGCT-like"/>
</dbReference>
<gene>
    <name evidence="2" type="ORF">DES52_10664</name>
</gene>
<dbReference type="RefSeq" id="WP_110886495.1">
    <property type="nucleotide sequence ID" value="NZ_QJSX01000006.1"/>
</dbReference>
<proteinExistence type="predicted"/>
<dbReference type="AlphaFoldDB" id="A0A318SN67"/>
<comment type="caution">
    <text evidence="2">The sequence shown here is derived from an EMBL/GenBank/DDBJ whole genome shotgun (WGS) entry which is preliminary data.</text>
</comment>
<organism evidence="2 3">
    <name type="scientific">Deinococcus yavapaiensis KR-236</name>
    <dbReference type="NCBI Taxonomy" id="694435"/>
    <lineage>
        <taxon>Bacteria</taxon>
        <taxon>Thermotogati</taxon>
        <taxon>Deinococcota</taxon>
        <taxon>Deinococci</taxon>
        <taxon>Deinococcales</taxon>
        <taxon>Deinococcaceae</taxon>
        <taxon>Deinococcus</taxon>
    </lineage>
</organism>
<reference evidence="2 3" key="1">
    <citation type="submission" date="2018-06" db="EMBL/GenBank/DDBJ databases">
        <title>Genomic Encyclopedia of Type Strains, Phase IV (KMG-IV): sequencing the most valuable type-strain genomes for metagenomic binning, comparative biology and taxonomic classification.</title>
        <authorList>
            <person name="Goeker M."/>
        </authorList>
    </citation>
    <scope>NUCLEOTIDE SEQUENCE [LARGE SCALE GENOMIC DNA]</scope>
    <source>
        <strain evidence="2 3">DSM 18048</strain>
    </source>
</reference>
<evidence type="ECO:0000259" key="1">
    <source>
        <dbReference type="Pfam" id="PF06094"/>
    </source>
</evidence>
<name>A0A318SN67_9DEIO</name>
<dbReference type="SUPFAM" id="SSF110857">
    <property type="entry name" value="Gamma-glutamyl cyclotransferase-like"/>
    <property type="match status" value="1"/>
</dbReference>
<dbReference type="InterPro" id="IPR009288">
    <property type="entry name" value="AIG2-like_dom"/>
</dbReference>
<keyword evidence="2" id="KW-0808">Transferase</keyword>
<dbReference type="InterPro" id="IPR036568">
    <property type="entry name" value="GGCT-like_sf"/>
</dbReference>
<dbReference type="CDD" id="cd06661">
    <property type="entry name" value="GGCT_like"/>
    <property type="match status" value="1"/>
</dbReference>
<dbReference type="OrthoDB" id="8538589at2"/>
<evidence type="ECO:0000313" key="2">
    <source>
        <dbReference type="EMBL" id="PYE54099.1"/>
    </source>
</evidence>
<evidence type="ECO:0000313" key="3">
    <source>
        <dbReference type="Proteomes" id="UP000248326"/>
    </source>
</evidence>
<sequence length="133" mass="15138">MTADHIFVYGTLKPGQRNHHIATRAGPHTTREATLTGYHLYHLHPENYPCITPGPPDATIHGYILTYHDWHAAHPHLDQLEGTHLTPPLYHRQRATATTPHGPQHVWIYTYAHPHRLTTPTATHLPHGHWPPS</sequence>
<accession>A0A318SN67</accession>
<protein>
    <submittedName>
        <fullName evidence="2">Gamma-glutamylcyclotransferase (GGCT)/AIG2-like uncharacterized protein YtfP</fullName>
    </submittedName>
</protein>
<keyword evidence="3" id="KW-1185">Reference proteome</keyword>
<feature type="domain" description="Gamma-glutamylcyclotransferase AIG2-like" evidence="1">
    <location>
        <begin position="6"/>
        <end position="130"/>
    </location>
</feature>
<dbReference type="Proteomes" id="UP000248326">
    <property type="component" value="Unassembled WGS sequence"/>
</dbReference>
<dbReference type="EMBL" id="QJSX01000006">
    <property type="protein sequence ID" value="PYE54099.1"/>
    <property type="molecule type" value="Genomic_DNA"/>
</dbReference>
<dbReference type="GO" id="GO:0016740">
    <property type="term" value="F:transferase activity"/>
    <property type="evidence" value="ECO:0007669"/>
    <property type="project" value="UniProtKB-KW"/>
</dbReference>
<dbReference type="Pfam" id="PF06094">
    <property type="entry name" value="GGACT"/>
    <property type="match status" value="1"/>
</dbReference>
<dbReference type="Gene3D" id="3.10.490.10">
    <property type="entry name" value="Gamma-glutamyl cyclotransferase-like"/>
    <property type="match status" value="1"/>
</dbReference>